<accession>A0ABR1UYU1</accession>
<dbReference type="InterPro" id="IPR002110">
    <property type="entry name" value="Ankyrin_rpt"/>
</dbReference>
<dbReference type="InterPro" id="IPR036770">
    <property type="entry name" value="Ankyrin_rpt-contain_sf"/>
</dbReference>
<evidence type="ECO:0000313" key="2">
    <source>
        <dbReference type="Proteomes" id="UP001446871"/>
    </source>
</evidence>
<reference evidence="1 2" key="1">
    <citation type="submission" date="2023-01" db="EMBL/GenBank/DDBJ databases">
        <title>Analysis of 21 Apiospora genomes using comparative genomics revels a genus with tremendous synthesis potential of carbohydrate active enzymes and secondary metabolites.</title>
        <authorList>
            <person name="Sorensen T."/>
        </authorList>
    </citation>
    <scope>NUCLEOTIDE SEQUENCE [LARGE SCALE GENOMIC DNA]</scope>
    <source>
        <strain evidence="1 2">CBS 83171</strain>
    </source>
</reference>
<organism evidence="1 2">
    <name type="scientific">Apiospora saccharicola</name>
    <dbReference type="NCBI Taxonomy" id="335842"/>
    <lineage>
        <taxon>Eukaryota</taxon>
        <taxon>Fungi</taxon>
        <taxon>Dikarya</taxon>
        <taxon>Ascomycota</taxon>
        <taxon>Pezizomycotina</taxon>
        <taxon>Sordariomycetes</taxon>
        <taxon>Xylariomycetidae</taxon>
        <taxon>Amphisphaeriales</taxon>
        <taxon>Apiosporaceae</taxon>
        <taxon>Apiospora</taxon>
    </lineage>
</organism>
<dbReference type="Gene3D" id="1.25.40.20">
    <property type="entry name" value="Ankyrin repeat-containing domain"/>
    <property type="match status" value="1"/>
</dbReference>
<proteinExistence type="predicted"/>
<gene>
    <name evidence="1" type="ORF">PG996_008762</name>
</gene>
<protein>
    <recommendedName>
        <fullName evidence="3">F-box domain-containing protein</fullName>
    </recommendedName>
</protein>
<dbReference type="PANTHER" id="PTHR46224:SF64">
    <property type="entry name" value="IQ MOTIF AND ANKYRIN REPEAT DOMAIN-CONTAINING PROTEIN 1"/>
    <property type="match status" value="1"/>
</dbReference>
<keyword evidence="2" id="KW-1185">Reference proteome</keyword>
<evidence type="ECO:0008006" key="3">
    <source>
        <dbReference type="Google" id="ProtNLM"/>
    </source>
</evidence>
<comment type="caution">
    <text evidence="1">The sequence shown here is derived from an EMBL/GenBank/DDBJ whole genome shotgun (WGS) entry which is preliminary data.</text>
</comment>
<dbReference type="SUPFAM" id="SSF48403">
    <property type="entry name" value="Ankyrin repeat"/>
    <property type="match status" value="1"/>
</dbReference>
<dbReference type="EMBL" id="JAQQWM010000005">
    <property type="protein sequence ID" value="KAK8064110.1"/>
    <property type="molecule type" value="Genomic_DNA"/>
</dbReference>
<dbReference type="PANTHER" id="PTHR46224">
    <property type="entry name" value="ANKYRIN REPEAT FAMILY PROTEIN"/>
    <property type="match status" value="1"/>
</dbReference>
<dbReference type="SMART" id="SM00248">
    <property type="entry name" value="ANK"/>
    <property type="match status" value="3"/>
</dbReference>
<sequence length="651" mass="72145">MSSKGISDLPLEMIQYILRHLVVPPDLPFLAQLRRVCKLFSHEVLVALEATKALHTKNLMGCRPGLASSPVPFLARYLEYRLSRPLGILPTSRSATIETRLKWILDILFGPPPSSSPSPATEAEGGEEQQHHYQSRYYAALLALCHHINEHSSEVEIWWWGGNPGWYRGITRKLDGLTPRGSRDQKGAMRKQLRDQRYQEPLTAAIALGLEAIYEPAIAAAVPYAVGDPDSGTTHVGSHKVHLHDPNPNLGTPLYAAVKAQKPALVQRLISNFDSMSTDNLKLVAAAVQNDDMDMLNLLLEWQNRLSPNQPHAIRVIEVAASLNRPTIIQNVLDLHGLDGCSITDRDRAMRRALMRAVLNKDVEAARLLIDNGAPFATMDHSDLGWDPDRPDLGSYARDPDTTTLVEIAAWQGHLEMLQLLFSRIALVNMKSAEAAMAGNHVGALQTLLAAHPSRFLRHKWVDILLDAALLDSTAVMAYLIDGVRVLDIPEILSRCYHPHSRDTMEADHLGEVAGRLCSRGNYLGVEALIRAGLPADHGCPCDPGNEFIPGEDDPRSLMDLATNSLAPGAAETVRMLTRYGAAPAPKRGIQYDYRPFQSKMPLRLCIEVVKPQEWYTERQQIAHLARGGFQYSEDMNPLQPGGLQRVPMVR</sequence>
<dbReference type="InterPro" id="IPR051616">
    <property type="entry name" value="Cul2-RING_E3_ligase_SR"/>
</dbReference>
<name>A0ABR1UYU1_9PEZI</name>
<dbReference type="Proteomes" id="UP001446871">
    <property type="component" value="Unassembled WGS sequence"/>
</dbReference>
<evidence type="ECO:0000313" key="1">
    <source>
        <dbReference type="EMBL" id="KAK8064110.1"/>
    </source>
</evidence>